<dbReference type="Pfam" id="PF13614">
    <property type="entry name" value="AAA_31"/>
    <property type="match status" value="1"/>
</dbReference>
<keyword evidence="8" id="KW-0808">Transferase</keyword>
<evidence type="ECO:0000259" key="18">
    <source>
        <dbReference type="Pfam" id="PF02706"/>
    </source>
</evidence>
<sequence>MGEEHVVDIELKDVLRTIRKRFYIVIFITIPVLLLSIYYSNSRIKPLYKVETSVIIGNSIDKEGTKFRIDDVRTYEEFMATYSAIAKTTVVSEKTIKILKLNVSPELLKNSIIVIPQQGTQFMDLQLNWTNSQDAVNILNAFTKAFIEEAKSIYPTCNIKIMEKVKQPQLVISSSKKLYIVLGLFGGIMISLLIIFALEFLDNTLKSKEDIEKYLKLLVIGEIPKERKKIHNIGLEFLSKLNYSVMEAYRTLRTNIYFTSIYKDVRSIVVTSGKPDEGKTATASMLSVLMALNGKKTLLIDCNLRKSNIHEVFNFSNEIGLTNILLGEVNWMDAVHKSEIENLFILTAGVKPPNSSELLSSIKMKEFMEVLKGEFDYIILDTPPVGIVTDAQVLSQFVDGYLLVVSSGEAVRKDTIKAKELIQYANGRILGVLLNKIKDSTGDNYGSNYERVEKNVFSRFIKKIKCKINK</sequence>
<dbReference type="InterPro" id="IPR027417">
    <property type="entry name" value="P-loop_NTPase"/>
</dbReference>
<comment type="similarity">
    <text evidence="2">Belongs to the CpsC/CapA family.</text>
</comment>
<comment type="similarity">
    <text evidence="3">Belongs to the CpsD/CapB family.</text>
</comment>
<evidence type="ECO:0000256" key="12">
    <source>
        <dbReference type="ARBA" id="ARBA00022840"/>
    </source>
</evidence>
<dbReference type="GO" id="GO:0042802">
    <property type="term" value="F:identical protein binding"/>
    <property type="evidence" value="ECO:0007669"/>
    <property type="project" value="UniProtKB-ARBA"/>
</dbReference>
<evidence type="ECO:0000256" key="6">
    <source>
        <dbReference type="ARBA" id="ARBA00022475"/>
    </source>
</evidence>
<evidence type="ECO:0000256" key="4">
    <source>
        <dbReference type="ARBA" id="ARBA00008883"/>
    </source>
</evidence>
<gene>
    <name evidence="20" type="ORF">CPJCM30710_14260</name>
</gene>
<dbReference type="GO" id="GO:0005524">
    <property type="term" value="F:ATP binding"/>
    <property type="evidence" value="ECO:0007669"/>
    <property type="project" value="UniProtKB-KW"/>
</dbReference>
<evidence type="ECO:0000256" key="1">
    <source>
        <dbReference type="ARBA" id="ARBA00004429"/>
    </source>
</evidence>
<dbReference type="Proteomes" id="UP000679179">
    <property type="component" value="Unassembled WGS sequence"/>
</dbReference>
<keyword evidence="12" id="KW-0067">ATP-binding</keyword>
<evidence type="ECO:0000256" key="14">
    <source>
        <dbReference type="ARBA" id="ARBA00023136"/>
    </source>
</evidence>
<comment type="caution">
    <text evidence="20">The sequence shown here is derived from an EMBL/GenBank/DDBJ whole genome shotgun (WGS) entry which is preliminary data.</text>
</comment>
<evidence type="ECO:0000256" key="7">
    <source>
        <dbReference type="ARBA" id="ARBA00022519"/>
    </source>
</evidence>
<evidence type="ECO:0000256" key="9">
    <source>
        <dbReference type="ARBA" id="ARBA00022692"/>
    </source>
</evidence>
<keyword evidence="21" id="KW-1185">Reference proteome</keyword>
<dbReference type="FunFam" id="3.40.50.300:FF:000527">
    <property type="entry name" value="Tyrosine-protein kinase etk"/>
    <property type="match status" value="1"/>
</dbReference>
<feature type="domain" description="Polysaccharide chain length determinant N-terminal" evidence="18">
    <location>
        <begin position="8"/>
        <end position="97"/>
    </location>
</feature>
<evidence type="ECO:0000313" key="20">
    <source>
        <dbReference type="EMBL" id="GIM28760.1"/>
    </source>
</evidence>
<evidence type="ECO:0000256" key="2">
    <source>
        <dbReference type="ARBA" id="ARBA00006683"/>
    </source>
</evidence>
<protein>
    <recommendedName>
        <fullName evidence="5">non-specific protein-tyrosine kinase</fullName>
        <ecNumber evidence="5">2.7.10.2</ecNumber>
    </recommendedName>
</protein>
<keyword evidence="10" id="KW-0547">Nucleotide-binding</keyword>
<dbReference type="InterPro" id="IPR005702">
    <property type="entry name" value="Wzc-like_C"/>
</dbReference>
<feature type="domain" description="AAA" evidence="19">
    <location>
        <begin position="266"/>
        <end position="389"/>
    </location>
</feature>
<dbReference type="EC" id="2.7.10.2" evidence="5"/>
<keyword evidence="15" id="KW-0829">Tyrosine-protein kinase</keyword>
<dbReference type="GO" id="GO:0005886">
    <property type="term" value="C:plasma membrane"/>
    <property type="evidence" value="ECO:0007669"/>
    <property type="project" value="UniProtKB-SubCell"/>
</dbReference>
<evidence type="ECO:0000256" key="5">
    <source>
        <dbReference type="ARBA" id="ARBA00011903"/>
    </source>
</evidence>
<comment type="subcellular location">
    <subcellularLocation>
        <location evidence="1">Cell inner membrane</location>
        <topology evidence="1">Multi-pass membrane protein</topology>
    </subcellularLocation>
</comment>
<keyword evidence="13 17" id="KW-1133">Transmembrane helix</keyword>
<feature type="transmembrane region" description="Helical" evidence="17">
    <location>
        <begin position="22"/>
        <end position="39"/>
    </location>
</feature>
<comment type="similarity">
    <text evidence="4">Belongs to the etk/wzc family.</text>
</comment>
<keyword evidence="14 17" id="KW-0472">Membrane</keyword>
<dbReference type="RefSeq" id="WP_212903480.1">
    <property type="nucleotide sequence ID" value="NZ_BOPZ01000009.1"/>
</dbReference>
<comment type="catalytic activity">
    <reaction evidence="16">
        <text>L-tyrosyl-[protein] + ATP = O-phospho-L-tyrosyl-[protein] + ADP + H(+)</text>
        <dbReference type="Rhea" id="RHEA:10596"/>
        <dbReference type="Rhea" id="RHEA-COMP:10136"/>
        <dbReference type="Rhea" id="RHEA-COMP:20101"/>
        <dbReference type="ChEBI" id="CHEBI:15378"/>
        <dbReference type="ChEBI" id="CHEBI:30616"/>
        <dbReference type="ChEBI" id="CHEBI:46858"/>
        <dbReference type="ChEBI" id="CHEBI:61978"/>
        <dbReference type="ChEBI" id="CHEBI:456216"/>
        <dbReference type="EC" id="2.7.10.2"/>
    </reaction>
</comment>
<dbReference type="EMBL" id="BOPZ01000009">
    <property type="protein sequence ID" value="GIM28760.1"/>
    <property type="molecule type" value="Genomic_DNA"/>
</dbReference>
<evidence type="ECO:0000256" key="17">
    <source>
        <dbReference type="SAM" id="Phobius"/>
    </source>
</evidence>
<evidence type="ECO:0000256" key="11">
    <source>
        <dbReference type="ARBA" id="ARBA00022777"/>
    </source>
</evidence>
<dbReference type="PANTHER" id="PTHR32309">
    <property type="entry name" value="TYROSINE-PROTEIN KINASE"/>
    <property type="match status" value="1"/>
</dbReference>
<evidence type="ECO:0000256" key="8">
    <source>
        <dbReference type="ARBA" id="ARBA00022679"/>
    </source>
</evidence>
<dbReference type="AlphaFoldDB" id="A0A919RYB0"/>
<dbReference type="InterPro" id="IPR025669">
    <property type="entry name" value="AAA_dom"/>
</dbReference>
<dbReference type="CDD" id="cd05387">
    <property type="entry name" value="BY-kinase"/>
    <property type="match status" value="1"/>
</dbReference>
<accession>A0A919RYB0</accession>
<evidence type="ECO:0000256" key="10">
    <source>
        <dbReference type="ARBA" id="ARBA00022741"/>
    </source>
</evidence>
<dbReference type="PANTHER" id="PTHR32309:SF13">
    <property type="entry name" value="FERRIC ENTEROBACTIN TRANSPORT PROTEIN FEPE"/>
    <property type="match status" value="1"/>
</dbReference>
<proteinExistence type="inferred from homology"/>
<keyword evidence="9 17" id="KW-0812">Transmembrane</keyword>
<name>A0A919RYB0_9CLOT</name>
<evidence type="ECO:0000313" key="21">
    <source>
        <dbReference type="Proteomes" id="UP000679179"/>
    </source>
</evidence>
<feature type="transmembrane region" description="Helical" evidence="17">
    <location>
        <begin position="178"/>
        <end position="198"/>
    </location>
</feature>
<keyword evidence="7" id="KW-0997">Cell inner membrane</keyword>
<evidence type="ECO:0000256" key="13">
    <source>
        <dbReference type="ARBA" id="ARBA00022989"/>
    </source>
</evidence>
<dbReference type="GO" id="GO:0004715">
    <property type="term" value="F:non-membrane spanning protein tyrosine kinase activity"/>
    <property type="evidence" value="ECO:0007669"/>
    <property type="project" value="UniProtKB-EC"/>
</dbReference>
<evidence type="ECO:0000256" key="16">
    <source>
        <dbReference type="ARBA" id="ARBA00051245"/>
    </source>
</evidence>
<evidence type="ECO:0000256" key="3">
    <source>
        <dbReference type="ARBA" id="ARBA00007316"/>
    </source>
</evidence>
<reference evidence="20" key="1">
    <citation type="submission" date="2021-03" db="EMBL/GenBank/DDBJ databases">
        <title>Taxonomic study of Clostridium polyendosporum from meadow-gley soil under rice.</title>
        <authorList>
            <person name="Kobayashi H."/>
            <person name="Tanizawa Y."/>
            <person name="Yagura M."/>
        </authorList>
    </citation>
    <scope>NUCLEOTIDE SEQUENCE</scope>
    <source>
        <strain evidence="20">JCM 30710</strain>
    </source>
</reference>
<keyword evidence="11" id="KW-0418">Kinase</keyword>
<evidence type="ECO:0000259" key="19">
    <source>
        <dbReference type="Pfam" id="PF13614"/>
    </source>
</evidence>
<dbReference type="InterPro" id="IPR050445">
    <property type="entry name" value="Bact_polysacc_biosynth/exp"/>
</dbReference>
<dbReference type="InterPro" id="IPR003856">
    <property type="entry name" value="LPS_length_determ_N"/>
</dbReference>
<dbReference type="Pfam" id="PF02706">
    <property type="entry name" value="Wzz"/>
    <property type="match status" value="1"/>
</dbReference>
<dbReference type="SUPFAM" id="SSF52540">
    <property type="entry name" value="P-loop containing nucleoside triphosphate hydrolases"/>
    <property type="match status" value="1"/>
</dbReference>
<evidence type="ECO:0000256" key="15">
    <source>
        <dbReference type="ARBA" id="ARBA00023137"/>
    </source>
</evidence>
<dbReference type="Gene3D" id="3.40.50.300">
    <property type="entry name" value="P-loop containing nucleotide triphosphate hydrolases"/>
    <property type="match status" value="1"/>
</dbReference>
<dbReference type="NCBIfam" id="TIGR01007">
    <property type="entry name" value="eps_fam"/>
    <property type="match status" value="1"/>
</dbReference>
<organism evidence="20 21">
    <name type="scientific">Clostridium polyendosporum</name>
    <dbReference type="NCBI Taxonomy" id="69208"/>
    <lineage>
        <taxon>Bacteria</taxon>
        <taxon>Bacillati</taxon>
        <taxon>Bacillota</taxon>
        <taxon>Clostridia</taxon>
        <taxon>Eubacteriales</taxon>
        <taxon>Clostridiaceae</taxon>
        <taxon>Clostridium</taxon>
    </lineage>
</organism>
<keyword evidence="6" id="KW-1003">Cell membrane</keyword>